<accession>A0A8C6ZA36</accession>
<evidence type="ECO:0000313" key="2">
    <source>
        <dbReference type="Proteomes" id="UP000694420"/>
    </source>
</evidence>
<dbReference type="Gene3D" id="3.90.1720.10">
    <property type="entry name" value="endopeptidase domain like (from Nostoc punctiforme)"/>
    <property type="match status" value="1"/>
</dbReference>
<proteinExistence type="predicted"/>
<keyword evidence="2" id="KW-1185">Reference proteome</keyword>
<dbReference type="Proteomes" id="UP000694420">
    <property type="component" value="Unplaced"/>
</dbReference>
<reference evidence="1" key="1">
    <citation type="submission" date="2025-08" db="UniProtKB">
        <authorList>
            <consortium name="Ensembl"/>
        </authorList>
    </citation>
    <scope>IDENTIFICATION</scope>
</reference>
<name>A0A8C6ZA36_NOTPE</name>
<organism evidence="1 2">
    <name type="scientific">Nothoprocta perdicaria</name>
    <name type="common">Chilean tinamou</name>
    <name type="synonym">Crypturus perdicarius</name>
    <dbReference type="NCBI Taxonomy" id="30464"/>
    <lineage>
        <taxon>Eukaryota</taxon>
        <taxon>Metazoa</taxon>
        <taxon>Chordata</taxon>
        <taxon>Craniata</taxon>
        <taxon>Vertebrata</taxon>
        <taxon>Euteleostomi</taxon>
        <taxon>Archelosauria</taxon>
        <taxon>Archosauria</taxon>
        <taxon>Dinosauria</taxon>
        <taxon>Saurischia</taxon>
        <taxon>Theropoda</taxon>
        <taxon>Coelurosauria</taxon>
        <taxon>Aves</taxon>
        <taxon>Palaeognathae</taxon>
        <taxon>Tinamiformes</taxon>
        <taxon>Tinamidae</taxon>
        <taxon>Nothoprocta</taxon>
    </lineage>
</organism>
<dbReference type="Ensembl" id="ENSNPET00000008987.1">
    <property type="protein sequence ID" value="ENSNPEP00000008765.1"/>
    <property type="gene ID" value="ENSNPEG00000006592.1"/>
</dbReference>
<reference evidence="1" key="2">
    <citation type="submission" date="2025-09" db="UniProtKB">
        <authorList>
            <consortium name="Ensembl"/>
        </authorList>
    </citation>
    <scope>IDENTIFICATION</scope>
</reference>
<dbReference type="AlphaFoldDB" id="A0A8C6ZA36"/>
<protein>
    <submittedName>
        <fullName evidence="1">Uncharacterized protein</fullName>
    </submittedName>
</protein>
<sequence>SHFSPSGILSSLRLVGAETEVIEFLLYKTVHGQTIFEHIENDKPQIGDILLFPLLLDDPTLQMIYVHGAVYCGEGEVIHFQSKSVASWLLLQYPICVTSPS</sequence>
<evidence type="ECO:0000313" key="1">
    <source>
        <dbReference type="Ensembl" id="ENSNPEP00000008765.1"/>
    </source>
</evidence>